<evidence type="ECO:0000313" key="2">
    <source>
        <dbReference type="EMBL" id="MFD1634607.1"/>
    </source>
</evidence>
<organism evidence="2 3">
    <name type="scientific">Haloplanus ruber</name>
    <dbReference type="NCBI Taxonomy" id="869892"/>
    <lineage>
        <taxon>Archaea</taxon>
        <taxon>Methanobacteriati</taxon>
        <taxon>Methanobacteriota</taxon>
        <taxon>Stenosarchaea group</taxon>
        <taxon>Halobacteria</taxon>
        <taxon>Halobacteriales</taxon>
        <taxon>Haloferacaceae</taxon>
        <taxon>Haloplanus</taxon>
    </lineage>
</organism>
<name>A0ABD6CZV6_9EURY</name>
<keyword evidence="1" id="KW-0472">Membrane</keyword>
<evidence type="ECO:0008006" key="4">
    <source>
        <dbReference type="Google" id="ProtNLM"/>
    </source>
</evidence>
<keyword evidence="3" id="KW-1185">Reference proteome</keyword>
<comment type="caution">
    <text evidence="2">The sequence shown here is derived from an EMBL/GenBank/DDBJ whole genome shotgun (WGS) entry which is preliminary data.</text>
</comment>
<keyword evidence="1" id="KW-1133">Transmembrane helix</keyword>
<protein>
    <recommendedName>
        <fullName evidence="4">Flagellin</fullName>
    </recommendedName>
</protein>
<sequence length="319" mass="33661">MVNDSRDRGQIMLIGAIAIAFIVLGLVAVYSAQLTARPATTGSVGDSTAEATELNREARRNARAITIRVNHDQPYYASRAALNASVDDAVANYSGLMAETYAGSRGAAATVRYDGAARMGTRTVRHSDGPMGGASPWHPVDQPSDLGWFVFNFNLSAMDKGESFVVRVENGTGADPPDTTYTFTRNTTGSSVLSVEVDSETGATILGRGTCNPVGNRSVIDLTTGESFTSSCAFGPGIDRLTGPYTVTFEQGDNAVGKFGIVTDTRPTNWGALNARPDCTGGTEPCNTYAAWNVTITTGYESGALSYENTQNVTVYRGA</sequence>
<accession>A0ABD6CZV6</accession>
<keyword evidence="1" id="KW-0812">Transmembrane</keyword>
<feature type="transmembrane region" description="Helical" evidence="1">
    <location>
        <begin position="12"/>
        <end position="32"/>
    </location>
</feature>
<proteinExistence type="predicted"/>
<gene>
    <name evidence="2" type="ORF">ACFSBJ_12820</name>
</gene>
<dbReference type="AlphaFoldDB" id="A0ABD6CZV6"/>
<dbReference type="Proteomes" id="UP001597075">
    <property type="component" value="Unassembled WGS sequence"/>
</dbReference>
<evidence type="ECO:0000256" key="1">
    <source>
        <dbReference type="SAM" id="Phobius"/>
    </source>
</evidence>
<evidence type="ECO:0000313" key="3">
    <source>
        <dbReference type="Proteomes" id="UP001597075"/>
    </source>
</evidence>
<dbReference type="RefSeq" id="WP_256404847.1">
    <property type="nucleotide sequence ID" value="NZ_CP187151.1"/>
</dbReference>
<dbReference type="EMBL" id="JBHUDL010000010">
    <property type="protein sequence ID" value="MFD1634607.1"/>
    <property type="molecule type" value="Genomic_DNA"/>
</dbReference>
<reference evidence="2 3" key="1">
    <citation type="journal article" date="2019" name="Int. J. Syst. Evol. Microbiol.">
        <title>The Global Catalogue of Microorganisms (GCM) 10K type strain sequencing project: providing services to taxonomists for standard genome sequencing and annotation.</title>
        <authorList>
            <consortium name="The Broad Institute Genomics Platform"/>
            <consortium name="The Broad Institute Genome Sequencing Center for Infectious Disease"/>
            <person name="Wu L."/>
            <person name="Ma J."/>
        </authorList>
    </citation>
    <scope>NUCLEOTIDE SEQUENCE [LARGE SCALE GENOMIC DNA]</scope>
    <source>
        <strain evidence="2 3">CGMCC 1.10594</strain>
    </source>
</reference>